<evidence type="ECO:0000256" key="4">
    <source>
        <dbReference type="ARBA" id="ARBA00006804"/>
    </source>
</evidence>
<organism evidence="16 17">
    <name type="scientific">Pelotomaculum propionicicum</name>
    <dbReference type="NCBI Taxonomy" id="258475"/>
    <lineage>
        <taxon>Bacteria</taxon>
        <taxon>Bacillati</taxon>
        <taxon>Bacillota</taxon>
        <taxon>Clostridia</taxon>
        <taxon>Eubacteriales</taxon>
        <taxon>Desulfotomaculaceae</taxon>
        <taxon>Pelotomaculum</taxon>
    </lineage>
</organism>
<evidence type="ECO:0000256" key="11">
    <source>
        <dbReference type="ARBA" id="ARBA00023231"/>
    </source>
</evidence>
<comment type="cofactor">
    <cofactor evidence="1">
        <name>[4Fe-4S] cluster</name>
        <dbReference type="ChEBI" id="CHEBI:49883"/>
    </cofactor>
</comment>
<keyword evidence="12 16" id="KW-0456">Lyase</keyword>
<keyword evidence="10" id="KW-0411">Iron-sulfur</keyword>
<evidence type="ECO:0000256" key="14">
    <source>
        <dbReference type="ARBA" id="ARBA00032102"/>
    </source>
</evidence>
<dbReference type="SFLD" id="SFLDG01067">
    <property type="entry name" value="SPASM/twitch_domain_containing"/>
    <property type="match status" value="1"/>
</dbReference>
<dbReference type="GO" id="GO:0046872">
    <property type="term" value="F:metal ion binding"/>
    <property type="evidence" value="ECO:0007669"/>
    <property type="project" value="UniProtKB-KW"/>
</dbReference>
<proteinExistence type="inferred from homology"/>
<dbReference type="EMBL" id="QFFZ01000025">
    <property type="protein sequence ID" value="TEB10535.1"/>
    <property type="molecule type" value="Genomic_DNA"/>
</dbReference>
<protein>
    <recommendedName>
        <fullName evidence="5">FeMo cofactor biosynthesis protein NifB</fullName>
    </recommendedName>
    <alternativeName>
        <fullName evidence="14">Nitrogenase cofactor maturase NifB</fullName>
    </alternativeName>
    <alternativeName>
        <fullName evidence="13">Radical SAM assemblase NifB</fullName>
    </alternativeName>
</protein>
<comment type="caution">
    <text evidence="16">The sequence shown here is derived from an EMBL/GenBank/DDBJ whole genome shotgun (WGS) entry which is preliminary data.</text>
</comment>
<dbReference type="RefSeq" id="WP_134214163.1">
    <property type="nucleotide sequence ID" value="NZ_QFFZ01000025.1"/>
</dbReference>
<keyword evidence="11" id="KW-0535">Nitrogen fixation</keyword>
<evidence type="ECO:0000256" key="9">
    <source>
        <dbReference type="ARBA" id="ARBA00023004"/>
    </source>
</evidence>
<comment type="pathway">
    <text evidence="3">Cofactor biosynthesis; Fe-Mo cofactor biosynthesis.</text>
</comment>
<keyword evidence="9" id="KW-0408">Iron</keyword>
<dbReference type="GO" id="GO:0016829">
    <property type="term" value="F:lyase activity"/>
    <property type="evidence" value="ECO:0007669"/>
    <property type="project" value="UniProtKB-KW"/>
</dbReference>
<dbReference type="Gene3D" id="3.20.20.70">
    <property type="entry name" value="Aldolase class I"/>
    <property type="match status" value="1"/>
</dbReference>
<keyword evidence="7" id="KW-0949">S-adenosyl-L-methionine</keyword>
<comment type="function">
    <text evidence="2">Involved in the biosynthesis of the iron-molybdenum cofactor (FeMo-co or M-cluster) found in the dinitrogenase enzyme of the nitrogenase complex in nitrogen-fixing microorganisms. NifB catalyzes the crucial step of radical SAM-dependent carbide insertion that occurs concomitant with the insertion of a 9th sulfur and the rearrangement/coupling of two [4Fe-4S] clusters into a [8Fe-9S-C] cluster, the precursor to the M-cluster.</text>
</comment>
<evidence type="ECO:0000256" key="10">
    <source>
        <dbReference type="ARBA" id="ARBA00023014"/>
    </source>
</evidence>
<dbReference type="UniPathway" id="UPA00782"/>
<dbReference type="InterPro" id="IPR006638">
    <property type="entry name" value="Elp3/MiaA/NifB-like_rSAM"/>
</dbReference>
<evidence type="ECO:0000256" key="12">
    <source>
        <dbReference type="ARBA" id="ARBA00023239"/>
    </source>
</evidence>
<dbReference type="GO" id="GO:0032324">
    <property type="term" value="P:molybdopterin cofactor biosynthetic process"/>
    <property type="evidence" value="ECO:0007669"/>
    <property type="project" value="UniProtKB-ARBA"/>
</dbReference>
<evidence type="ECO:0000256" key="1">
    <source>
        <dbReference type="ARBA" id="ARBA00001966"/>
    </source>
</evidence>
<dbReference type="SFLD" id="SFLDG01068">
    <property type="entry name" value="FeMo_cofactor_biosynthesis_pro"/>
    <property type="match status" value="1"/>
</dbReference>
<dbReference type="InterPro" id="IPR058240">
    <property type="entry name" value="rSAM_sf"/>
</dbReference>
<comment type="similarity">
    <text evidence="4">Belongs to the radical SAM superfamily. NifB family.</text>
</comment>
<dbReference type="SFLD" id="SFLDS00029">
    <property type="entry name" value="Radical_SAM"/>
    <property type="match status" value="1"/>
</dbReference>
<evidence type="ECO:0000256" key="3">
    <source>
        <dbReference type="ARBA" id="ARBA00005155"/>
    </source>
</evidence>
<dbReference type="InterPro" id="IPR007197">
    <property type="entry name" value="rSAM"/>
</dbReference>
<dbReference type="AlphaFoldDB" id="A0A4Y7RNI1"/>
<dbReference type="SFLD" id="SFLDF00281">
    <property type="entry name" value="FeMo_cofactor_biosynthesis_pro"/>
    <property type="match status" value="1"/>
</dbReference>
<evidence type="ECO:0000256" key="5">
    <source>
        <dbReference type="ARBA" id="ARBA00021702"/>
    </source>
</evidence>
<dbReference type="GO" id="GO:0051539">
    <property type="term" value="F:4 iron, 4 sulfur cluster binding"/>
    <property type="evidence" value="ECO:0007669"/>
    <property type="project" value="UniProtKB-KW"/>
</dbReference>
<evidence type="ECO:0000256" key="13">
    <source>
        <dbReference type="ARBA" id="ARBA00030926"/>
    </source>
</evidence>
<evidence type="ECO:0000256" key="2">
    <source>
        <dbReference type="ARBA" id="ARBA00003522"/>
    </source>
</evidence>
<keyword evidence="6" id="KW-0004">4Fe-4S</keyword>
<sequence>MDYTLIKYDRHPCFSFEVSHKYARMHLPVAPHCNISCNYCNRKFDCLHESRPGVTSEILSPEAALQKYKFVKDRLSNISVVGIAGPGDALANWEKTSLTVDLIKRSDPDVLFCLSTNGLMLPDYAREIIDLGIRHVTVTVNCLSPEIGEQIYRFVDYKGKRYKGGEGAGLVIENQLSGIKSLAVQGVAVKVNIVMIQGINDNHIPEVIKKVKDLGAFISNIMPLIPAPGSLFENLPQTCMKEINRMRNICSG</sequence>
<dbReference type="Pfam" id="PF04055">
    <property type="entry name" value="Radical_SAM"/>
    <property type="match status" value="1"/>
</dbReference>
<evidence type="ECO:0000313" key="17">
    <source>
        <dbReference type="Proteomes" id="UP000297597"/>
    </source>
</evidence>
<feature type="domain" description="Radical SAM core" evidence="15">
    <location>
        <begin position="19"/>
        <end position="252"/>
    </location>
</feature>
<dbReference type="SUPFAM" id="SSF102114">
    <property type="entry name" value="Radical SAM enzymes"/>
    <property type="match status" value="1"/>
</dbReference>
<dbReference type="InterPro" id="IPR000385">
    <property type="entry name" value="MoaA_NifB_PqqE_Fe-S-bd_CS"/>
</dbReference>
<dbReference type="PANTHER" id="PTHR43787">
    <property type="entry name" value="FEMO COFACTOR BIOSYNTHESIS PROTEIN NIFB-RELATED"/>
    <property type="match status" value="1"/>
</dbReference>
<dbReference type="PROSITE" id="PS01305">
    <property type="entry name" value="MOAA_NIFB_PQQE"/>
    <property type="match status" value="1"/>
</dbReference>
<dbReference type="PANTHER" id="PTHR43787:SF13">
    <property type="entry name" value="FEMO COFACTOR BIOSYNTHESIS PROTEIN NIFB"/>
    <property type="match status" value="1"/>
</dbReference>
<evidence type="ECO:0000256" key="6">
    <source>
        <dbReference type="ARBA" id="ARBA00022485"/>
    </source>
</evidence>
<dbReference type="SMART" id="SM00729">
    <property type="entry name" value="Elp3"/>
    <property type="match status" value="1"/>
</dbReference>
<reference evidence="16 17" key="1">
    <citation type="journal article" date="2018" name="Environ. Microbiol.">
        <title>Novel energy conservation strategies and behaviour of Pelotomaculum schinkii driving syntrophic propionate catabolism.</title>
        <authorList>
            <person name="Hidalgo-Ahumada C.A.P."/>
            <person name="Nobu M.K."/>
            <person name="Narihiro T."/>
            <person name="Tamaki H."/>
            <person name="Liu W.T."/>
            <person name="Kamagata Y."/>
            <person name="Stams A.J.M."/>
            <person name="Imachi H."/>
            <person name="Sousa D.Z."/>
        </authorList>
    </citation>
    <scope>NUCLEOTIDE SEQUENCE [LARGE SCALE GENOMIC DNA]</scope>
    <source>
        <strain evidence="16 17">MGP</strain>
    </source>
</reference>
<dbReference type="PROSITE" id="PS51918">
    <property type="entry name" value="RADICAL_SAM"/>
    <property type="match status" value="1"/>
</dbReference>
<evidence type="ECO:0000313" key="16">
    <source>
        <dbReference type="EMBL" id="TEB10535.1"/>
    </source>
</evidence>
<keyword evidence="8" id="KW-0479">Metal-binding</keyword>
<evidence type="ECO:0000256" key="8">
    <source>
        <dbReference type="ARBA" id="ARBA00022723"/>
    </source>
</evidence>
<dbReference type="Proteomes" id="UP000297597">
    <property type="component" value="Unassembled WGS sequence"/>
</dbReference>
<evidence type="ECO:0000256" key="7">
    <source>
        <dbReference type="ARBA" id="ARBA00022691"/>
    </source>
</evidence>
<dbReference type="InterPro" id="IPR013785">
    <property type="entry name" value="Aldolase_TIM"/>
</dbReference>
<dbReference type="OrthoDB" id="9764725at2"/>
<evidence type="ECO:0000259" key="15">
    <source>
        <dbReference type="PROSITE" id="PS51918"/>
    </source>
</evidence>
<accession>A0A4Y7RNI1</accession>
<gene>
    <name evidence="16" type="primary">nifB_1</name>
    <name evidence="16" type="ORF">Pmgp_02334</name>
</gene>
<keyword evidence="17" id="KW-1185">Reference proteome</keyword>
<name>A0A4Y7RNI1_9FIRM</name>